<name>A0A5D4TK24_9BACI</name>
<dbReference type="AlphaFoldDB" id="A0A5D4TK24"/>
<dbReference type="OrthoDB" id="2943376at2"/>
<comment type="caution">
    <text evidence="1">The sequence shown here is derived from an EMBL/GenBank/DDBJ whole genome shotgun (WGS) entry which is preliminary data.</text>
</comment>
<evidence type="ECO:0000313" key="1">
    <source>
        <dbReference type="EMBL" id="TYS74504.1"/>
    </source>
</evidence>
<gene>
    <name evidence="1" type="ORF">FZC75_02060</name>
</gene>
<organism evidence="1 2">
    <name type="scientific">Sutcliffiella horikoshii</name>
    <dbReference type="NCBI Taxonomy" id="79883"/>
    <lineage>
        <taxon>Bacteria</taxon>
        <taxon>Bacillati</taxon>
        <taxon>Bacillota</taxon>
        <taxon>Bacilli</taxon>
        <taxon>Bacillales</taxon>
        <taxon>Bacillaceae</taxon>
        <taxon>Sutcliffiella</taxon>
    </lineage>
</organism>
<evidence type="ECO:0000313" key="2">
    <source>
        <dbReference type="Proteomes" id="UP000324517"/>
    </source>
</evidence>
<dbReference type="Proteomes" id="UP000324517">
    <property type="component" value="Unassembled WGS sequence"/>
</dbReference>
<proteinExistence type="predicted"/>
<protein>
    <submittedName>
        <fullName evidence="1">Uncharacterized protein</fullName>
    </submittedName>
</protein>
<dbReference type="EMBL" id="VTET01000001">
    <property type="protein sequence ID" value="TYS74504.1"/>
    <property type="molecule type" value="Genomic_DNA"/>
</dbReference>
<dbReference type="RefSeq" id="WP_148978254.1">
    <property type="nucleotide sequence ID" value="NZ_JBNILM010000001.1"/>
</dbReference>
<accession>A0A5D4TK24</accession>
<sequence length="226" mass="26628">MATKKAFKVQIPTDIVRNNEYTAGEFTLLAKLIQAYYIPKVKNLSLNIDHKALMFYLFIKDHDTFKKHLKGLFEKGAIKNEITTLPRKGPLVIELSDEIIPQLNKKGHFTQMQSNVLSRDVIEAVGYIGVRLLYYYESYINYKDIARRFCWIGEETTANDLGITEKTVIKYNKFLEKRKFIKIDKHKSENGYNHNDQYVYFRYSNHYFIRHDKITEFCEKSSSLLA</sequence>
<reference evidence="1 2" key="1">
    <citation type="submission" date="2019-08" db="EMBL/GenBank/DDBJ databases">
        <title>Bacillus genomes from the desert of Cuatro Cienegas, Coahuila.</title>
        <authorList>
            <person name="Olmedo-Alvarez G."/>
        </authorList>
    </citation>
    <scope>NUCLEOTIDE SEQUENCE [LARGE SCALE GENOMIC DNA]</scope>
    <source>
        <strain evidence="1 2">CH98b_3T</strain>
    </source>
</reference>